<dbReference type="Proteomes" id="UP000003980">
    <property type="component" value="Unassembled WGS sequence"/>
</dbReference>
<gene>
    <name evidence="3" type="ORF">MetMK1DRAFT_00007850</name>
</gene>
<evidence type="ECO:0000256" key="1">
    <source>
        <dbReference type="ARBA" id="ARBA00023239"/>
    </source>
</evidence>
<dbReference type="SUPFAM" id="SSF51556">
    <property type="entry name" value="Metallo-dependent hydrolases"/>
    <property type="match status" value="1"/>
</dbReference>
<dbReference type="AlphaFoldDB" id="H2C212"/>
<sequence>MADVEIVDVHSHFYPKTYVDKLMRRGFAETREGQVILKWGRRGSPASISAVNLEEKVKEVKKFSPNSLSLLSVSAPWGEVLPRGEELGVVRKANDELSEIVRKNEGLFGGLAMLPTSDVEASAEEAERAIKELNLHGFVVGTGMANRMLEDGRMGELLKVVEKLGRPIFLHPGTLPLDKVLNEGPAAVGVSFVFETTYVLVRMALQGLLRDYDVKVICPHGGGFIPYQLGRADLVKSAYDQSLQLPSQYLRRNVFYDTVMYTEESLRFLVEVMGEDQVVFGTDHPFPVSRRELFLGFVQKLYQGSTREKILRENAMGLFGIR</sequence>
<evidence type="ECO:0000313" key="3">
    <source>
        <dbReference type="EMBL" id="EHP70283.1"/>
    </source>
</evidence>
<evidence type="ECO:0000313" key="4">
    <source>
        <dbReference type="Proteomes" id="UP000003980"/>
    </source>
</evidence>
<dbReference type="PANTHER" id="PTHR21240">
    <property type="entry name" value="2-AMINO-3-CARBOXYLMUCONATE-6-SEMIALDEHYDE DECARBOXYLASE"/>
    <property type="match status" value="1"/>
</dbReference>
<dbReference type="eggNOG" id="arCOG01931">
    <property type="taxonomic scope" value="Archaea"/>
</dbReference>
<evidence type="ECO:0000259" key="2">
    <source>
        <dbReference type="Pfam" id="PF04909"/>
    </source>
</evidence>
<reference evidence="3 4" key="1">
    <citation type="submission" date="2012-01" db="EMBL/GenBank/DDBJ databases">
        <title>Improved High-Quality Draft sequence of Metallosphaera yellowstonensis MK1.</title>
        <authorList>
            <consortium name="US DOE Joint Genome Institute"/>
            <person name="Lucas S."/>
            <person name="Han J."/>
            <person name="Cheng J.-F."/>
            <person name="Goodwin L."/>
            <person name="Pitluck S."/>
            <person name="Peters L."/>
            <person name="Teshima H."/>
            <person name="Detter J.C."/>
            <person name="Han C."/>
            <person name="Tapia R."/>
            <person name="Land M."/>
            <person name="Hauser L."/>
            <person name="Kyrpides N."/>
            <person name="Kozubal M."/>
            <person name="Macur R.E."/>
            <person name="Jay Z."/>
            <person name="Inskeep W."/>
            <person name="Woyke T."/>
        </authorList>
    </citation>
    <scope>NUCLEOTIDE SEQUENCE [LARGE SCALE GENOMIC DNA]</scope>
    <source>
        <strain evidence="3 4">MK1</strain>
    </source>
</reference>
<accession>H2C212</accession>
<dbReference type="STRING" id="671065.MetMK1DRAFT_00007850"/>
<protein>
    <submittedName>
        <fullName evidence="3">Putative TIM-barrel fold metal-dependent hydrolase</fullName>
    </submittedName>
</protein>
<dbReference type="GO" id="GO:0019748">
    <property type="term" value="P:secondary metabolic process"/>
    <property type="evidence" value="ECO:0007669"/>
    <property type="project" value="TreeGrafter"/>
</dbReference>
<dbReference type="GO" id="GO:0016831">
    <property type="term" value="F:carboxy-lyase activity"/>
    <property type="evidence" value="ECO:0007669"/>
    <property type="project" value="InterPro"/>
</dbReference>
<dbReference type="Pfam" id="PF04909">
    <property type="entry name" value="Amidohydro_2"/>
    <property type="match status" value="1"/>
</dbReference>
<dbReference type="InterPro" id="IPR032465">
    <property type="entry name" value="ACMSD"/>
</dbReference>
<dbReference type="Gene3D" id="3.20.20.140">
    <property type="entry name" value="Metal-dependent hydrolases"/>
    <property type="match status" value="1"/>
</dbReference>
<dbReference type="EMBL" id="JH597761">
    <property type="protein sequence ID" value="EHP70283.1"/>
    <property type="molecule type" value="Genomic_DNA"/>
</dbReference>
<dbReference type="RefSeq" id="WP_009070885.1">
    <property type="nucleotide sequence ID" value="NZ_JH597761.1"/>
</dbReference>
<proteinExistence type="predicted"/>
<name>H2C212_9CREN</name>
<organism evidence="3 4">
    <name type="scientific">Metallosphaera yellowstonensis MK1</name>
    <dbReference type="NCBI Taxonomy" id="671065"/>
    <lineage>
        <taxon>Archaea</taxon>
        <taxon>Thermoproteota</taxon>
        <taxon>Thermoprotei</taxon>
        <taxon>Sulfolobales</taxon>
        <taxon>Sulfolobaceae</taxon>
        <taxon>Metallosphaera</taxon>
    </lineage>
</organism>
<feature type="domain" description="Amidohydrolase-related" evidence="2">
    <location>
        <begin position="7"/>
        <end position="321"/>
    </location>
</feature>
<dbReference type="HOGENOM" id="CLU_039329_1_2_2"/>
<dbReference type="InterPro" id="IPR006680">
    <property type="entry name" value="Amidohydro-rel"/>
</dbReference>
<keyword evidence="4" id="KW-1185">Reference proteome</keyword>
<dbReference type="GO" id="GO:0016787">
    <property type="term" value="F:hydrolase activity"/>
    <property type="evidence" value="ECO:0007669"/>
    <property type="project" value="UniProtKB-KW"/>
</dbReference>
<dbReference type="InterPro" id="IPR032466">
    <property type="entry name" value="Metal_Hydrolase"/>
</dbReference>
<keyword evidence="3" id="KW-0378">Hydrolase</keyword>
<keyword evidence="1" id="KW-0456">Lyase</keyword>
<dbReference type="GO" id="GO:0005737">
    <property type="term" value="C:cytoplasm"/>
    <property type="evidence" value="ECO:0007669"/>
    <property type="project" value="TreeGrafter"/>
</dbReference>
<dbReference type="PANTHER" id="PTHR21240:SF28">
    <property type="entry name" value="ISO-OROTATE DECARBOXYLASE (EUROFUNG)"/>
    <property type="match status" value="1"/>
</dbReference>
<dbReference type="OrthoDB" id="43951at2157"/>